<reference evidence="2" key="1">
    <citation type="journal article" date="2022" name="Mol. Ecol. Resour.">
        <title>The genomes of chicory, endive, great burdock and yacon provide insights into Asteraceae palaeo-polyploidization history and plant inulin production.</title>
        <authorList>
            <person name="Fan W."/>
            <person name="Wang S."/>
            <person name="Wang H."/>
            <person name="Wang A."/>
            <person name="Jiang F."/>
            <person name="Liu H."/>
            <person name="Zhao H."/>
            <person name="Xu D."/>
            <person name="Zhang Y."/>
        </authorList>
    </citation>
    <scope>NUCLEOTIDE SEQUENCE [LARGE SCALE GENOMIC DNA]</scope>
    <source>
        <strain evidence="2">cv. Punajuju</strain>
    </source>
</reference>
<proteinExistence type="predicted"/>
<evidence type="ECO:0000313" key="2">
    <source>
        <dbReference type="Proteomes" id="UP001055811"/>
    </source>
</evidence>
<accession>A0ACB9GD72</accession>
<keyword evidence="2" id="KW-1185">Reference proteome</keyword>
<name>A0ACB9GD72_CICIN</name>
<comment type="caution">
    <text evidence="1">The sequence shown here is derived from an EMBL/GenBank/DDBJ whole genome shotgun (WGS) entry which is preliminary data.</text>
</comment>
<organism evidence="1 2">
    <name type="scientific">Cichorium intybus</name>
    <name type="common">Chicory</name>
    <dbReference type="NCBI Taxonomy" id="13427"/>
    <lineage>
        <taxon>Eukaryota</taxon>
        <taxon>Viridiplantae</taxon>
        <taxon>Streptophyta</taxon>
        <taxon>Embryophyta</taxon>
        <taxon>Tracheophyta</taxon>
        <taxon>Spermatophyta</taxon>
        <taxon>Magnoliopsida</taxon>
        <taxon>eudicotyledons</taxon>
        <taxon>Gunneridae</taxon>
        <taxon>Pentapetalae</taxon>
        <taxon>asterids</taxon>
        <taxon>campanulids</taxon>
        <taxon>Asterales</taxon>
        <taxon>Asteraceae</taxon>
        <taxon>Cichorioideae</taxon>
        <taxon>Cichorieae</taxon>
        <taxon>Cichoriinae</taxon>
        <taxon>Cichorium</taxon>
    </lineage>
</organism>
<protein>
    <submittedName>
        <fullName evidence="1">Uncharacterized protein</fullName>
    </submittedName>
</protein>
<sequence length="143" mass="15977">MHLTVINIPSSSNSSKLRWESIMISSVSNRQIISLCTFMVCCCYYCAARDNITTGEKISDGSDYLESPGKKFQMGFFSPEGASEVRRYVGIWYTMDPKTVVWVANRDKPVLDSTGFLTVLRDGNMKLQNGSKAHSYFSTDTGT</sequence>
<dbReference type="Proteomes" id="UP001055811">
    <property type="component" value="Linkage Group LG02"/>
</dbReference>
<evidence type="ECO:0000313" key="1">
    <source>
        <dbReference type="EMBL" id="KAI3781036.1"/>
    </source>
</evidence>
<gene>
    <name evidence="1" type="ORF">L2E82_11035</name>
</gene>
<reference evidence="1 2" key="2">
    <citation type="journal article" date="2022" name="Mol. Ecol. Resour.">
        <title>The genomes of chicory, endive, great burdock and yacon provide insights into Asteraceae paleo-polyploidization history and plant inulin production.</title>
        <authorList>
            <person name="Fan W."/>
            <person name="Wang S."/>
            <person name="Wang H."/>
            <person name="Wang A."/>
            <person name="Jiang F."/>
            <person name="Liu H."/>
            <person name="Zhao H."/>
            <person name="Xu D."/>
            <person name="Zhang Y."/>
        </authorList>
    </citation>
    <scope>NUCLEOTIDE SEQUENCE [LARGE SCALE GENOMIC DNA]</scope>
    <source>
        <strain evidence="2">cv. Punajuju</strain>
        <tissue evidence="1">Leaves</tissue>
    </source>
</reference>
<dbReference type="EMBL" id="CM042010">
    <property type="protein sequence ID" value="KAI3781036.1"/>
    <property type="molecule type" value="Genomic_DNA"/>
</dbReference>